<evidence type="ECO:0000313" key="2">
    <source>
        <dbReference type="EMBL" id="PQQ17430.1"/>
    </source>
</evidence>
<comment type="caution">
    <text evidence="1">The sequence shown here is derived from an EMBL/GenBank/DDBJ whole genome shotgun (WGS) entry which is preliminary data.</text>
</comment>
<proteinExistence type="predicted"/>
<keyword evidence="3" id="KW-1185">Reference proteome</keyword>
<sequence>MEEKDEATVVADNRKEKAASKVEQHIYIIMCAWRFTGSFVPLHSHAQPRYQVYEVGQHLNDCSSCLTIVH</sequence>
<gene>
    <name evidence="2" type="ORF">Pyn_10421</name>
    <name evidence="1" type="ORF">Pyn_28665</name>
</gene>
<organism evidence="1 3">
    <name type="scientific">Prunus yedoensis var. nudiflora</name>
    <dbReference type="NCBI Taxonomy" id="2094558"/>
    <lineage>
        <taxon>Eukaryota</taxon>
        <taxon>Viridiplantae</taxon>
        <taxon>Streptophyta</taxon>
        <taxon>Embryophyta</taxon>
        <taxon>Tracheophyta</taxon>
        <taxon>Spermatophyta</taxon>
        <taxon>Magnoliopsida</taxon>
        <taxon>eudicotyledons</taxon>
        <taxon>Gunneridae</taxon>
        <taxon>Pentapetalae</taxon>
        <taxon>rosids</taxon>
        <taxon>fabids</taxon>
        <taxon>Rosales</taxon>
        <taxon>Rosaceae</taxon>
        <taxon>Amygdaloideae</taxon>
        <taxon>Amygdaleae</taxon>
        <taxon>Prunus</taxon>
    </lineage>
</organism>
<dbReference type="EMBL" id="PJQY01000619">
    <property type="protein sequence ID" value="PQQ09470.1"/>
    <property type="molecule type" value="Genomic_DNA"/>
</dbReference>
<reference evidence="1 3" key="1">
    <citation type="submission" date="2018-02" db="EMBL/GenBank/DDBJ databases">
        <title>Draft genome of wild Prunus yedoensis var. nudiflora.</title>
        <authorList>
            <person name="Baek S."/>
            <person name="Kim J.-H."/>
            <person name="Choi K."/>
            <person name="Kim G.-B."/>
            <person name="Cho A."/>
            <person name="Jang H."/>
            <person name="Shin C.-H."/>
            <person name="Yu H.-J."/>
            <person name="Mun J.-H."/>
        </authorList>
    </citation>
    <scope>NUCLEOTIDE SEQUENCE [LARGE SCALE GENOMIC DNA]</scope>
    <source>
        <strain evidence="3">cv. Jeju island</strain>
        <tissue evidence="1">Leaf</tissue>
    </source>
</reference>
<dbReference type="EMBL" id="PJQY01000152">
    <property type="protein sequence ID" value="PQQ17430.1"/>
    <property type="molecule type" value="Genomic_DNA"/>
</dbReference>
<name>A0A314YSK3_PRUYE</name>
<evidence type="ECO:0000313" key="1">
    <source>
        <dbReference type="EMBL" id="PQQ09470.1"/>
    </source>
</evidence>
<accession>A0A314YSK3</accession>
<dbReference type="AlphaFoldDB" id="A0A314YSK3"/>
<protein>
    <submittedName>
        <fullName evidence="1">Uncharacterized protein</fullName>
    </submittedName>
</protein>
<evidence type="ECO:0000313" key="3">
    <source>
        <dbReference type="Proteomes" id="UP000250321"/>
    </source>
</evidence>
<dbReference type="Proteomes" id="UP000250321">
    <property type="component" value="Unassembled WGS sequence"/>
</dbReference>